<dbReference type="AlphaFoldDB" id="A0A3B5REW7"/>
<dbReference type="InterPro" id="IPR003879">
    <property type="entry name" value="Butyrophylin_SPRY"/>
</dbReference>
<feature type="compositionally biased region" description="Polar residues" evidence="1">
    <location>
        <begin position="66"/>
        <end position="75"/>
    </location>
</feature>
<dbReference type="Pfam" id="PF13765">
    <property type="entry name" value="PRY"/>
    <property type="match status" value="1"/>
</dbReference>
<evidence type="ECO:0000259" key="2">
    <source>
        <dbReference type="SMART" id="SM00589"/>
    </source>
</evidence>
<feature type="domain" description="SPRY-associated" evidence="2">
    <location>
        <begin position="385"/>
        <end position="436"/>
    </location>
</feature>
<accession>A0A3B5REW7</accession>
<dbReference type="Pfam" id="PF18078">
    <property type="entry name" value="Thioredoxin_11"/>
    <property type="match status" value="1"/>
</dbReference>
<dbReference type="Ensembl" id="ENSXMAT00000036580.1">
    <property type="protein sequence ID" value="ENSXMAP00000041834.1"/>
    <property type="gene ID" value="ENSXMAG00000026257.1"/>
</dbReference>
<dbReference type="InterPro" id="IPR052090">
    <property type="entry name" value="Cytolytic_pore-forming_toxin"/>
</dbReference>
<proteinExistence type="predicted"/>
<name>A0A3B5REW7_XIPMA</name>
<reference evidence="4" key="1">
    <citation type="submission" date="2012-01" db="EMBL/GenBank/DDBJ databases">
        <authorList>
            <person name="Walter R."/>
            <person name="Schartl M."/>
            <person name="Warren W."/>
        </authorList>
    </citation>
    <scope>NUCLEOTIDE SEQUENCE [LARGE SCALE GENOMIC DNA]</scope>
    <source>
        <strain evidence="4">JP 163 A</strain>
    </source>
</reference>
<dbReference type="Gene3D" id="2.60.120.920">
    <property type="match status" value="2"/>
</dbReference>
<dbReference type="PANTHER" id="PTHR31594">
    <property type="entry name" value="AIG1-TYPE G DOMAIN-CONTAINING PROTEIN"/>
    <property type="match status" value="1"/>
</dbReference>
<organism evidence="3 4">
    <name type="scientific">Xiphophorus maculatus</name>
    <name type="common">Southern platyfish</name>
    <name type="synonym">Platypoecilus maculatus</name>
    <dbReference type="NCBI Taxonomy" id="8083"/>
    <lineage>
        <taxon>Eukaryota</taxon>
        <taxon>Metazoa</taxon>
        <taxon>Chordata</taxon>
        <taxon>Craniata</taxon>
        <taxon>Vertebrata</taxon>
        <taxon>Euteleostomi</taxon>
        <taxon>Actinopterygii</taxon>
        <taxon>Neopterygii</taxon>
        <taxon>Teleostei</taxon>
        <taxon>Neoteleostei</taxon>
        <taxon>Acanthomorphata</taxon>
        <taxon>Ovalentaria</taxon>
        <taxon>Atherinomorphae</taxon>
        <taxon>Cyprinodontiformes</taxon>
        <taxon>Poeciliidae</taxon>
        <taxon>Poeciliinae</taxon>
        <taxon>Xiphophorus</taxon>
    </lineage>
</organism>
<dbReference type="Pfam" id="PF00622">
    <property type="entry name" value="SPRY"/>
    <property type="match status" value="1"/>
</dbReference>
<dbReference type="InterPro" id="IPR013320">
    <property type="entry name" value="ConA-like_dom_sf"/>
</dbReference>
<reference evidence="3" key="3">
    <citation type="submission" date="2025-08" db="UniProtKB">
        <authorList>
            <consortium name="Ensembl"/>
        </authorList>
    </citation>
    <scope>IDENTIFICATION</scope>
    <source>
        <strain evidence="3">JP 163 A</strain>
    </source>
</reference>
<dbReference type="InterPro" id="IPR003877">
    <property type="entry name" value="SPRY_dom"/>
</dbReference>
<dbReference type="GeneTree" id="ENSGT00940000154395"/>
<dbReference type="SUPFAM" id="SSF49899">
    <property type="entry name" value="Concanavalin A-like lectins/glucanases"/>
    <property type="match status" value="1"/>
</dbReference>
<protein>
    <recommendedName>
        <fullName evidence="2">SPRY-associated domain-containing protein</fullName>
    </recommendedName>
</protein>
<dbReference type="InterPro" id="IPR043136">
    <property type="entry name" value="B30.2/SPRY_sf"/>
</dbReference>
<dbReference type="InParanoid" id="A0A3B5REW7"/>
<dbReference type="InterPro" id="IPR006574">
    <property type="entry name" value="PRY"/>
</dbReference>
<keyword evidence="4" id="KW-1185">Reference proteome</keyword>
<reference evidence="3" key="4">
    <citation type="submission" date="2025-09" db="UniProtKB">
        <authorList>
            <consortium name="Ensembl"/>
        </authorList>
    </citation>
    <scope>IDENTIFICATION</scope>
    <source>
        <strain evidence="3">JP 163 A</strain>
    </source>
</reference>
<dbReference type="OMA" id="MAFKVNT"/>
<dbReference type="Proteomes" id="UP000002852">
    <property type="component" value="Unassembled WGS sequence"/>
</dbReference>
<evidence type="ECO:0000313" key="4">
    <source>
        <dbReference type="Proteomes" id="UP000002852"/>
    </source>
</evidence>
<evidence type="ECO:0000313" key="3">
    <source>
        <dbReference type="Ensembl" id="ENSXMAP00000041834.1"/>
    </source>
</evidence>
<feature type="region of interest" description="Disordered" evidence="1">
    <location>
        <begin position="64"/>
        <end position="85"/>
    </location>
</feature>
<reference evidence="4" key="2">
    <citation type="journal article" date="2013" name="Nat. Genet.">
        <title>The genome of the platyfish, Xiphophorus maculatus, provides insights into evolutionary adaptation and several complex traits.</title>
        <authorList>
            <person name="Schartl M."/>
            <person name="Walter R.B."/>
            <person name="Shen Y."/>
            <person name="Garcia T."/>
            <person name="Catchen J."/>
            <person name="Amores A."/>
            <person name="Braasch I."/>
            <person name="Chalopin D."/>
            <person name="Volff J.N."/>
            <person name="Lesch K.P."/>
            <person name="Bisazza A."/>
            <person name="Minx P."/>
            <person name="Hillier L."/>
            <person name="Wilson R.K."/>
            <person name="Fuerstenberg S."/>
            <person name="Boore J."/>
            <person name="Searle S."/>
            <person name="Postlethwait J.H."/>
            <person name="Warren W.C."/>
        </authorList>
    </citation>
    <scope>NUCLEOTIDE SEQUENCE [LARGE SCALE GENOMIC DNA]</scope>
    <source>
        <strain evidence="4">JP 163 A</strain>
    </source>
</reference>
<dbReference type="PANTHER" id="PTHR31594:SF14">
    <property type="entry name" value="FIBRONECTIN TYPE-III DOMAIN-CONTAINING PROTEIN"/>
    <property type="match status" value="1"/>
</dbReference>
<dbReference type="PRINTS" id="PR01407">
    <property type="entry name" value="BUTYPHLNCDUF"/>
</dbReference>
<evidence type="ECO:0000256" key="1">
    <source>
        <dbReference type="SAM" id="MobiDB-lite"/>
    </source>
</evidence>
<dbReference type="SMART" id="SM00589">
    <property type="entry name" value="PRY"/>
    <property type="match status" value="1"/>
</dbReference>
<dbReference type="InterPro" id="IPR040581">
    <property type="entry name" value="Thioredoxin_11"/>
</dbReference>
<sequence length="541" mass="60924">MAVHSARPASRTKCLLTRAWCRQIRADRDQMASLLRGLVIGGGLPKTPPLNGCRGWRDSPAVTVEGTHSPQTVTGSDRLHGSARATSASTAGESLPFRGSGIINCQFYGDFLLDNPTSFEDALKTYQNLSKILRENKNNSVPVEVFLTPLKKYDSNAPAVMEEICEGLITKAQDVFEDLSQFDIRCNEVLEDTKTQILTNNVLKFSYLCKKYENHDNLDKWMSDKEAEVTALKICLGAMEGIKIISNELQLKEVFSQDVVHTLCFTFTSLEQALDPYLDQLENSLHSHDMPGFKQVSAPKQNQWYHSNSLIHELRSKAQDLQNMAKGLKANVKFHFLVAAMQNPKIQGASIYHCKQGRLVSENFSKPEVPEVKTIRNKEDLILYACDLTLDPNTANYYLIFSEENKRAECTSTWQYCPDHPDKFNKPQVLCKEAVTGRWSGVRLLTKGLCLGEEDKSWYFGQNSGFEAWRNGKLWSGGALAGGCRIIGVYLDLKGGPLSFYKVSCDKLEHLYTFKTTFIDHVYPGFYIYSANNYCRLSPVH</sequence>